<comment type="similarity">
    <text evidence="3 5">Belongs to the aldehyde dehydrogenase family.</text>
</comment>
<comment type="caution">
    <text evidence="7">The sequence shown here is derived from an EMBL/GenBank/DDBJ whole genome shotgun (WGS) entry which is preliminary data.</text>
</comment>
<dbReference type="GO" id="GO:0009450">
    <property type="term" value="P:gamma-aminobutyric acid catabolic process"/>
    <property type="evidence" value="ECO:0007669"/>
    <property type="project" value="UniProtKB-UniRule"/>
</dbReference>
<dbReference type="InterPro" id="IPR016162">
    <property type="entry name" value="Ald_DH_N"/>
</dbReference>
<dbReference type="InterPro" id="IPR015590">
    <property type="entry name" value="Aldehyde_DH_dom"/>
</dbReference>
<dbReference type="EMBL" id="CAIIXF020000005">
    <property type="protein sequence ID" value="CAH1783513.1"/>
    <property type="molecule type" value="Genomic_DNA"/>
</dbReference>
<dbReference type="FunFam" id="3.40.309.10:FF:000004">
    <property type="entry name" value="Succinate-semialdehyde dehydrogenase I"/>
    <property type="match status" value="1"/>
</dbReference>
<comment type="catalytic activity">
    <reaction evidence="6">
        <text>succinate semialdehyde + NAD(+) + H2O = succinate + NADH + 2 H(+)</text>
        <dbReference type="Rhea" id="RHEA:13217"/>
        <dbReference type="ChEBI" id="CHEBI:15377"/>
        <dbReference type="ChEBI" id="CHEBI:15378"/>
        <dbReference type="ChEBI" id="CHEBI:30031"/>
        <dbReference type="ChEBI" id="CHEBI:57540"/>
        <dbReference type="ChEBI" id="CHEBI:57706"/>
        <dbReference type="ChEBI" id="CHEBI:57945"/>
        <dbReference type="EC" id="1.2.1.24"/>
    </reaction>
</comment>
<dbReference type="FunFam" id="3.40.605.10:FF:000005">
    <property type="entry name" value="Succinate-semialdehyde dehydrogenase I"/>
    <property type="match status" value="1"/>
</dbReference>
<dbReference type="GO" id="GO:0004777">
    <property type="term" value="F:succinate-semialdehyde dehydrogenase (NAD+) activity"/>
    <property type="evidence" value="ECO:0007669"/>
    <property type="project" value="UniProtKB-UniRule"/>
</dbReference>
<dbReference type="NCBIfam" id="TIGR01780">
    <property type="entry name" value="SSADH"/>
    <property type="match status" value="1"/>
</dbReference>
<evidence type="ECO:0000256" key="4">
    <source>
        <dbReference type="ARBA" id="ARBA00023002"/>
    </source>
</evidence>
<dbReference type="CDD" id="cd07103">
    <property type="entry name" value="ALDH_F5_SSADH_GabD"/>
    <property type="match status" value="1"/>
</dbReference>
<accession>A0A8J1XFA4</accession>
<gene>
    <name evidence="7" type="ORF">OFUS_LOCUS9850</name>
</gene>
<evidence type="ECO:0000256" key="1">
    <source>
        <dbReference type="ARBA" id="ARBA00003743"/>
    </source>
</evidence>
<dbReference type="Gene3D" id="3.40.309.10">
    <property type="entry name" value="Aldehyde Dehydrogenase, Chain A, domain 2"/>
    <property type="match status" value="1"/>
</dbReference>
<evidence type="ECO:0000256" key="3">
    <source>
        <dbReference type="ARBA" id="ARBA00009986"/>
    </source>
</evidence>
<evidence type="ECO:0000313" key="7">
    <source>
        <dbReference type="EMBL" id="CAH1783513.1"/>
    </source>
</evidence>
<dbReference type="FunFam" id="3.40.605.10:FF:000026">
    <property type="entry name" value="Aldehyde dehydrogenase, putative"/>
    <property type="match status" value="1"/>
</dbReference>
<keyword evidence="6" id="KW-0496">Mitochondrion</keyword>
<keyword evidence="8" id="KW-1185">Reference proteome</keyword>
<dbReference type="EC" id="1.2.1.24" evidence="6"/>
<dbReference type="Gene3D" id="3.40.605.10">
    <property type="entry name" value="Aldehyde Dehydrogenase, Chain A, domain 1"/>
    <property type="match status" value="1"/>
</dbReference>
<dbReference type="UniPathway" id="UPA00733"/>
<dbReference type="PANTHER" id="PTHR43353:SF5">
    <property type="entry name" value="SUCCINATE-SEMIALDEHYDE DEHYDROGENASE, MITOCHONDRIAL"/>
    <property type="match status" value="1"/>
</dbReference>
<keyword evidence="6" id="KW-0520">NAD</keyword>
<protein>
    <recommendedName>
        <fullName evidence="6">Succinate-semialdehyde dehydrogenase</fullName>
        <ecNumber evidence="6">1.2.1.24</ecNumber>
    </recommendedName>
</protein>
<dbReference type="PROSITE" id="PS00687">
    <property type="entry name" value="ALDEHYDE_DEHYDR_GLU"/>
    <property type="match status" value="1"/>
</dbReference>
<dbReference type="GO" id="GO:0005739">
    <property type="term" value="C:mitochondrion"/>
    <property type="evidence" value="ECO:0007669"/>
    <property type="project" value="UniProtKB-SubCell"/>
</dbReference>
<dbReference type="InterPro" id="IPR010102">
    <property type="entry name" value="Succ_semiAld_DH"/>
</dbReference>
<name>A0A8J1XFA4_OWEFU</name>
<comment type="function">
    <text evidence="1">Catalyzes one step in the degradation of the inhibitory neurotransmitter gamma-aminobutyric acid (GABA).</text>
</comment>
<dbReference type="InterPro" id="IPR016161">
    <property type="entry name" value="Ald_DH/histidinol_DH"/>
</dbReference>
<organism evidence="7 8">
    <name type="scientific">Owenia fusiformis</name>
    <name type="common">Polychaete worm</name>
    <dbReference type="NCBI Taxonomy" id="6347"/>
    <lineage>
        <taxon>Eukaryota</taxon>
        <taxon>Metazoa</taxon>
        <taxon>Spiralia</taxon>
        <taxon>Lophotrochozoa</taxon>
        <taxon>Annelida</taxon>
        <taxon>Polychaeta</taxon>
        <taxon>Sedentaria</taxon>
        <taxon>Canalipalpata</taxon>
        <taxon>Sabellida</taxon>
        <taxon>Oweniida</taxon>
        <taxon>Oweniidae</taxon>
        <taxon>Owenia</taxon>
    </lineage>
</organism>
<proteinExistence type="inferred from homology"/>
<keyword evidence="4 5" id="KW-0560">Oxidoreductase</keyword>
<evidence type="ECO:0000256" key="2">
    <source>
        <dbReference type="ARBA" id="ARBA00005176"/>
    </source>
</evidence>
<dbReference type="InterPro" id="IPR050740">
    <property type="entry name" value="Aldehyde_DH_Superfamily"/>
</dbReference>
<evidence type="ECO:0000313" key="8">
    <source>
        <dbReference type="Proteomes" id="UP000749559"/>
    </source>
</evidence>
<dbReference type="SUPFAM" id="SSF53720">
    <property type="entry name" value="ALDH-like"/>
    <property type="match status" value="1"/>
</dbReference>
<dbReference type="InterPro" id="IPR029510">
    <property type="entry name" value="Ald_DH_CS_GLU"/>
</dbReference>
<dbReference type="Pfam" id="PF00171">
    <property type="entry name" value="Aldedh"/>
    <property type="match status" value="1"/>
</dbReference>
<dbReference type="InterPro" id="IPR016163">
    <property type="entry name" value="Ald_DH_C"/>
</dbReference>
<dbReference type="AlphaFoldDB" id="A0A8J1XFA4"/>
<comment type="subcellular location">
    <subcellularLocation>
        <location evidence="6">Mitochondrion</location>
    </subcellularLocation>
</comment>
<sequence length="497" mass="52566">MDSIPQAGAGVRSASSFKHEQAFINGKWLDASDGSTIEVTNPSTGAVLGTVPDMGEGETEQAIQAAYKAQQTWKMTTAKERSIILKKWFKVMMDNQEELAKLLTAEQGKPLAEAKGEIGYAAGFVEWYAEEARRHYGDVIPTPAASKRLIAIKQPVGVATMITPWNFPSAMITRKAAAAIAAGCTVVVKPAEETPYSALALCELAEEAGLPAGVLNIVTCSRSNAPKVGKLLCEHPLVAKISFTGSTATGKILLKQAANGVKRVSMELGGNAPFIVFDSANVDAAVAGAMGCKFRVSGQTCVCANRILVQSGIHDKFVEKLAAAINGLKIGDGFQADTTQGPLININAVDKVEGHVKDAVSKGATVVTGGQRSDQGCNFFQPTLLTGVNTDMRVSKEETFGPVAPILKFNTEEEAVTIANSSTSGLAGYFFSQDMSQIWRVAEAMEVGMVGINEGIMSTVEAPFGGVKESGIGREGSRYGIDEYTEIKYLCFGGIQS</sequence>
<dbReference type="Proteomes" id="UP000749559">
    <property type="component" value="Unassembled WGS sequence"/>
</dbReference>
<comment type="subunit">
    <text evidence="6">Homotetramer.</text>
</comment>
<reference evidence="7" key="1">
    <citation type="submission" date="2022-03" db="EMBL/GenBank/DDBJ databases">
        <authorList>
            <person name="Martin C."/>
        </authorList>
    </citation>
    <scope>NUCLEOTIDE SEQUENCE</scope>
</reference>
<evidence type="ECO:0000256" key="5">
    <source>
        <dbReference type="RuleBase" id="RU003345"/>
    </source>
</evidence>
<dbReference type="PANTHER" id="PTHR43353">
    <property type="entry name" value="SUCCINATE-SEMIALDEHYDE DEHYDROGENASE, MITOCHONDRIAL"/>
    <property type="match status" value="1"/>
</dbReference>
<comment type="pathway">
    <text evidence="2 6">Amino-acid degradation; 4-aminobutanoate degradation.</text>
</comment>
<dbReference type="OrthoDB" id="310895at2759"/>
<evidence type="ECO:0000256" key="6">
    <source>
        <dbReference type="RuleBase" id="RU365091"/>
    </source>
</evidence>